<reference evidence="3 4" key="1">
    <citation type="submission" date="2020-11" db="EMBL/GenBank/DDBJ databases">
        <title>The genome sequence of Erythrobacter sp. 6D36.</title>
        <authorList>
            <person name="Liu Y."/>
        </authorList>
    </citation>
    <scope>NUCLEOTIDE SEQUENCE [LARGE SCALE GENOMIC DNA]</scope>
    <source>
        <strain evidence="3 4">6D36</strain>
    </source>
</reference>
<feature type="transmembrane region" description="Helical" evidence="2">
    <location>
        <begin position="137"/>
        <end position="156"/>
    </location>
</feature>
<dbReference type="InterPro" id="IPR026467">
    <property type="entry name" value="Ser/Gly_Cys_C_dom"/>
</dbReference>
<accession>A0A7S8F6T7</accession>
<dbReference type="KEGG" id="qso:IRL76_06945"/>
<dbReference type="RefSeq" id="WP_200984045.1">
    <property type="nucleotide sequence ID" value="NZ_CP064654.1"/>
</dbReference>
<feature type="compositionally biased region" description="Low complexity" evidence="1">
    <location>
        <begin position="247"/>
        <end position="261"/>
    </location>
</feature>
<gene>
    <name evidence="3" type="ORF">IRL76_06945</name>
</gene>
<evidence type="ECO:0000256" key="1">
    <source>
        <dbReference type="SAM" id="MobiDB-lite"/>
    </source>
</evidence>
<keyword evidence="2" id="KW-0472">Membrane</keyword>
<evidence type="ECO:0000256" key="2">
    <source>
        <dbReference type="SAM" id="Phobius"/>
    </source>
</evidence>
<organism evidence="3 4">
    <name type="scientific">Qipengyuania soli</name>
    <dbReference type="NCBI Taxonomy" id="2782568"/>
    <lineage>
        <taxon>Bacteria</taxon>
        <taxon>Pseudomonadati</taxon>
        <taxon>Pseudomonadota</taxon>
        <taxon>Alphaproteobacteria</taxon>
        <taxon>Sphingomonadales</taxon>
        <taxon>Erythrobacteraceae</taxon>
        <taxon>Qipengyuania</taxon>
    </lineage>
</organism>
<keyword evidence="2" id="KW-1133">Transmembrane helix</keyword>
<feature type="transmembrane region" description="Helical" evidence="2">
    <location>
        <begin position="168"/>
        <end position="188"/>
    </location>
</feature>
<keyword evidence="4" id="KW-1185">Reference proteome</keyword>
<sequence>MISGFSAYSGSEFLMFFGTLMAMAIIAGWWLPNFLRAEGRDQRVSDPGELAFLAGGPKRYTEATLAWLLGRGEIEDGSENKLRVVRQGGTTPGERALTAKVGEFGITEAYTTLKPYLQDIKQSLAGRELMMDSGSRWTMRLIGTVPYLVVLTIGWYRKEAGQALGEPTGFLSTMLFITLVLAVWRFAVLDPRTRAGQRAVKEVQDQSIRLKTAPTDGELGLGVALFGTAILAGTPFAQLHSMRQAASSGPDGGYSSDSGSSSDGGGDGGCGGGCGGCGG</sequence>
<name>A0A7S8F6T7_9SPHN</name>
<evidence type="ECO:0000313" key="4">
    <source>
        <dbReference type="Proteomes" id="UP000594459"/>
    </source>
</evidence>
<dbReference type="Proteomes" id="UP000594459">
    <property type="component" value="Chromosome"/>
</dbReference>
<evidence type="ECO:0000313" key="3">
    <source>
        <dbReference type="EMBL" id="QPD00252.1"/>
    </source>
</evidence>
<dbReference type="NCBIfam" id="TIGR04222">
    <property type="entry name" value="near_uncomplex"/>
    <property type="match status" value="1"/>
</dbReference>
<dbReference type="AlphaFoldDB" id="A0A7S8F6T7"/>
<feature type="region of interest" description="Disordered" evidence="1">
    <location>
        <begin position="242"/>
        <end position="270"/>
    </location>
</feature>
<feature type="transmembrane region" description="Helical" evidence="2">
    <location>
        <begin position="13"/>
        <end position="31"/>
    </location>
</feature>
<protein>
    <submittedName>
        <fullName evidence="3">TIGR04222 domain-containing membrane protein</fullName>
    </submittedName>
</protein>
<keyword evidence="2" id="KW-0812">Transmembrane</keyword>
<dbReference type="EMBL" id="CP064654">
    <property type="protein sequence ID" value="QPD00252.1"/>
    <property type="molecule type" value="Genomic_DNA"/>
</dbReference>
<proteinExistence type="predicted"/>